<accession>A0A917K3N6</accession>
<keyword evidence="5" id="KW-1185">Reference proteome</keyword>
<dbReference type="Proteomes" id="UP001500220">
    <property type="component" value="Unassembled WGS sequence"/>
</dbReference>
<reference evidence="3" key="3">
    <citation type="submission" date="2020-09" db="EMBL/GenBank/DDBJ databases">
        <authorList>
            <person name="Sun Q."/>
            <person name="Zhou Y."/>
        </authorList>
    </citation>
    <scope>NUCLEOTIDE SEQUENCE</scope>
    <source>
        <strain evidence="3">CGMCC 4.7206</strain>
    </source>
</reference>
<evidence type="ECO:0000313" key="2">
    <source>
        <dbReference type="EMBL" id="GAA0522894.1"/>
    </source>
</evidence>
<evidence type="ECO:0000256" key="1">
    <source>
        <dbReference type="SAM" id="Phobius"/>
    </source>
</evidence>
<feature type="transmembrane region" description="Helical" evidence="1">
    <location>
        <begin position="78"/>
        <end position="96"/>
    </location>
</feature>
<dbReference type="Proteomes" id="UP000597989">
    <property type="component" value="Unassembled WGS sequence"/>
</dbReference>
<dbReference type="EMBL" id="BMMT01000015">
    <property type="protein sequence ID" value="GGI97739.1"/>
    <property type="molecule type" value="Genomic_DNA"/>
</dbReference>
<comment type="caution">
    <text evidence="3">The sequence shown here is derived from an EMBL/GenBank/DDBJ whole genome shotgun (WGS) entry which is preliminary data.</text>
</comment>
<keyword evidence="1" id="KW-0812">Transmembrane</keyword>
<dbReference type="AlphaFoldDB" id="A0A917K3N6"/>
<evidence type="ECO:0000313" key="4">
    <source>
        <dbReference type="Proteomes" id="UP000597989"/>
    </source>
</evidence>
<dbReference type="EMBL" id="BAAAHC010000009">
    <property type="protein sequence ID" value="GAA0522894.1"/>
    <property type="molecule type" value="Genomic_DNA"/>
</dbReference>
<reference evidence="3 4" key="1">
    <citation type="journal article" date="2014" name="Int. J. Syst. Evol. Microbiol.">
        <title>Complete genome sequence of Corynebacterium casei LMG S-19264T (=DSM 44701T), isolated from a smear-ripened cheese.</title>
        <authorList>
            <consortium name="US DOE Joint Genome Institute (JGI-PGF)"/>
            <person name="Walter F."/>
            <person name="Albersmeier A."/>
            <person name="Kalinowski J."/>
            <person name="Ruckert C."/>
        </authorList>
    </citation>
    <scope>NUCLEOTIDE SEQUENCE [LARGE SCALE GENOMIC DNA]</scope>
    <source>
        <strain evidence="3 4">CGMCC 4.7206</strain>
    </source>
</reference>
<proteinExistence type="predicted"/>
<organism evidence="3 4">
    <name type="scientific">Saccharopolyspora thermophila</name>
    <dbReference type="NCBI Taxonomy" id="89367"/>
    <lineage>
        <taxon>Bacteria</taxon>
        <taxon>Bacillati</taxon>
        <taxon>Actinomycetota</taxon>
        <taxon>Actinomycetes</taxon>
        <taxon>Pseudonocardiales</taxon>
        <taxon>Pseudonocardiaceae</taxon>
        <taxon>Saccharopolyspora</taxon>
    </lineage>
</organism>
<sequence>MYFVIKWSGWGPLVIPLMLVGVVFGAAAQELFGGTPLVTDTCWVLGFLVSAVLIRTIGRRLNRFGTRHTLYDVPMQHWSWLAVTCSVLALGIVILVRTV</sequence>
<keyword evidence="1" id="KW-0472">Membrane</keyword>
<reference evidence="2" key="4">
    <citation type="submission" date="2023-12" db="EMBL/GenBank/DDBJ databases">
        <authorList>
            <person name="Sun Q."/>
            <person name="Inoue M."/>
        </authorList>
    </citation>
    <scope>NUCLEOTIDE SEQUENCE</scope>
    <source>
        <strain evidence="2">JCM 10664</strain>
    </source>
</reference>
<evidence type="ECO:0000313" key="3">
    <source>
        <dbReference type="EMBL" id="GGI97739.1"/>
    </source>
</evidence>
<name>A0A917K3N6_9PSEU</name>
<protein>
    <submittedName>
        <fullName evidence="3">Uncharacterized protein</fullName>
    </submittedName>
</protein>
<gene>
    <name evidence="2" type="ORF">GCM10009545_26340</name>
    <name evidence="3" type="ORF">GCM10011581_38620</name>
</gene>
<evidence type="ECO:0000313" key="5">
    <source>
        <dbReference type="Proteomes" id="UP001500220"/>
    </source>
</evidence>
<keyword evidence="1" id="KW-1133">Transmembrane helix</keyword>
<dbReference type="RefSeq" id="WP_188989718.1">
    <property type="nucleotide sequence ID" value="NZ_BAAAHC010000009.1"/>
</dbReference>
<reference evidence="2 5" key="2">
    <citation type="journal article" date="2019" name="Int. J. Syst. Evol. Microbiol.">
        <title>The Global Catalogue of Microorganisms (GCM) 10K type strain sequencing project: providing services to taxonomists for standard genome sequencing and annotation.</title>
        <authorList>
            <consortium name="The Broad Institute Genomics Platform"/>
            <consortium name="The Broad Institute Genome Sequencing Center for Infectious Disease"/>
            <person name="Wu L."/>
            <person name="Ma J."/>
        </authorList>
    </citation>
    <scope>NUCLEOTIDE SEQUENCE [LARGE SCALE GENOMIC DNA]</scope>
    <source>
        <strain evidence="2 5">JCM 10664</strain>
    </source>
</reference>
<feature type="transmembrane region" description="Helical" evidence="1">
    <location>
        <begin position="38"/>
        <end position="57"/>
    </location>
</feature>